<proteinExistence type="predicted"/>
<gene>
    <name evidence="2" type="ORF">Cvel_22966</name>
</gene>
<sequence>MGCRCCTAAPPTKEAEGDGKPPQMEGDPNAVEVKAKEGPNVKVHFGPLEVSSGGVVLKPKFSVGFQSGHIYAVGGMRDVRDGLAVEALAMGQKTYCTSGSSLVEFLQKIKATDPIPVLDDVITAVPQIVAAVLEITGIDIQAPGKEVEGLLYLYSGIGVTAGAYLGWTDTSGYRMVGAEGKIAAAVGLGMTIRVGMHEDEKSVRIVFFLSNVGGDVKVFV</sequence>
<name>A0A0G4GQS5_9ALVE</name>
<evidence type="ECO:0000256" key="1">
    <source>
        <dbReference type="SAM" id="MobiDB-lite"/>
    </source>
</evidence>
<feature type="region of interest" description="Disordered" evidence="1">
    <location>
        <begin position="9"/>
        <end position="28"/>
    </location>
</feature>
<evidence type="ECO:0000313" key="2">
    <source>
        <dbReference type="EMBL" id="CEM32821.1"/>
    </source>
</evidence>
<dbReference type="AlphaFoldDB" id="A0A0G4GQS5"/>
<reference evidence="2" key="1">
    <citation type="submission" date="2014-11" db="EMBL/GenBank/DDBJ databases">
        <authorList>
            <person name="Otto D Thomas"/>
            <person name="Naeem Raeece"/>
        </authorList>
    </citation>
    <scope>NUCLEOTIDE SEQUENCE</scope>
</reference>
<protein>
    <submittedName>
        <fullName evidence="2">Uncharacterized protein</fullName>
    </submittedName>
</protein>
<accession>A0A0G4GQS5</accession>
<dbReference type="VEuPathDB" id="CryptoDB:Cvel_22966"/>
<dbReference type="EMBL" id="CDMZ01001452">
    <property type="protein sequence ID" value="CEM32821.1"/>
    <property type="molecule type" value="Genomic_DNA"/>
</dbReference>
<organism evidence="2">
    <name type="scientific">Chromera velia CCMP2878</name>
    <dbReference type="NCBI Taxonomy" id="1169474"/>
    <lineage>
        <taxon>Eukaryota</taxon>
        <taxon>Sar</taxon>
        <taxon>Alveolata</taxon>
        <taxon>Colpodellida</taxon>
        <taxon>Chromeraceae</taxon>
        <taxon>Chromera</taxon>
    </lineage>
</organism>